<protein>
    <recommendedName>
        <fullName evidence="10">Wax synthase domain-containing protein</fullName>
    </recommendedName>
</protein>
<keyword evidence="7 9" id="KW-0472">Membrane</keyword>
<keyword evidence="5 9" id="KW-1133">Transmembrane helix</keyword>
<evidence type="ECO:0000256" key="9">
    <source>
        <dbReference type="SAM" id="Phobius"/>
    </source>
</evidence>
<keyword evidence="6" id="KW-0443">Lipid metabolism</keyword>
<evidence type="ECO:0000313" key="11">
    <source>
        <dbReference type="EMBL" id="KAK0573544.1"/>
    </source>
</evidence>
<reference evidence="11" key="1">
    <citation type="journal article" date="2022" name="Plant J.">
        <title>Strategies of tolerance reflected in two North American maple genomes.</title>
        <authorList>
            <person name="McEvoy S.L."/>
            <person name="Sezen U.U."/>
            <person name="Trouern-Trend A."/>
            <person name="McMahon S.M."/>
            <person name="Schaberg P.G."/>
            <person name="Yang J."/>
            <person name="Wegrzyn J.L."/>
            <person name="Swenson N.G."/>
        </authorList>
    </citation>
    <scope>NUCLEOTIDE SEQUENCE</scope>
    <source>
        <strain evidence="11">NS2018</strain>
    </source>
</reference>
<keyword evidence="3" id="KW-0808">Transferase</keyword>
<evidence type="ECO:0000256" key="4">
    <source>
        <dbReference type="ARBA" id="ARBA00022692"/>
    </source>
</evidence>
<evidence type="ECO:0000256" key="1">
    <source>
        <dbReference type="ARBA" id="ARBA00004141"/>
    </source>
</evidence>
<proteinExistence type="inferred from homology"/>
<sequence>MELEFYHKKMEVELRNFMILWFIVLLSLCYCYAFGNKISKGIKRLLFVLPIVVLFVYLPLDLYSFHLNIFTSFFIGFLGNLKLLLFAFGKGPLSSNPSISLAVFLAVASLPIKLQQNPPPNGQNKDHPSPNKKPNNGSPILIYATKGPILAMVVYTYTNYWEHINPKMLLCFTCLHFYLLVEMTLVLISALTGALLGLKLEPTFNEPCLSTSVQNFWGQRWNLMATDILRHTVHQPAKKMFTHESRLREQVGYTISNCGNIFCV</sequence>
<keyword evidence="12" id="KW-1185">Reference proteome</keyword>
<dbReference type="InterPro" id="IPR044851">
    <property type="entry name" value="Wax_synthase"/>
</dbReference>
<dbReference type="GO" id="GO:0006629">
    <property type="term" value="P:lipid metabolic process"/>
    <property type="evidence" value="ECO:0007669"/>
    <property type="project" value="UniProtKB-KW"/>
</dbReference>
<evidence type="ECO:0000259" key="10">
    <source>
        <dbReference type="Pfam" id="PF13813"/>
    </source>
</evidence>
<feature type="transmembrane region" description="Helical" evidence="9">
    <location>
        <begin position="95"/>
        <end position="112"/>
    </location>
</feature>
<evidence type="ECO:0000256" key="2">
    <source>
        <dbReference type="ARBA" id="ARBA00007282"/>
    </source>
</evidence>
<evidence type="ECO:0000256" key="8">
    <source>
        <dbReference type="ARBA" id="ARBA00023315"/>
    </source>
</evidence>
<comment type="caution">
    <text evidence="11">The sequence shown here is derived from an EMBL/GenBank/DDBJ whole genome shotgun (WGS) entry which is preliminary data.</text>
</comment>
<evidence type="ECO:0000256" key="7">
    <source>
        <dbReference type="ARBA" id="ARBA00023136"/>
    </source>
</evidence>
<dbReference type="PANTHER" id="PTHR31595">
    <property type="entry name" value="LONG-CHAIN-ALCOHOL O-FATTY-ACYLTRANSFERASE 3-RELATED"/>
    <property type="match status" value="1"/>
</dbReference>
<dbReference type="GO" id="GO:0016020">
    <property type="term" value="C:membrane"/>
    <property type="evidence" value="ECO:0007669"/>
    <property type="project" value="UniProtKB-SubCell"/>
</dbReference>
<keyword evidence="8" id="KW-0012">Acyltransferase</keyword>
<feature type="domain" description="Wax synthase" evidence="10">
    <location>
        <begin position="201"/>
        <end position="248"/>
    </location>
</feature>
<comment type="similarity">
    <text evidence="2">Belongs to the wax synthase family.</text>
</comment>
<gene>
    <name evidence="11" type="ORF">LWI29_009692</name>
</gene>
<evidence type="ECO:0000256" key="3">
    <source>
        <dbReference type="ARBA" id="ARBA00022679"/>
    </source>
</evidence>
<dbReference type="PANTHER" id="PTHR31595:SF77">
    <property type="entry name" value="ACYL-COA--STEROL O-ACYLTRANSFERASE 1-LIKE"/>
    <property type="match status" value="1"/>
</dbReference>
<evidence type="ECO:0000256" key="6">
    <source>
        <dbReference type="ARBA" id="ARBA00023098"/>
    </source>
</evidence>
<dbReference type="Pfam" id="PF13813">
    <property type="entry name" value="MBOAT_2"/>
    <property type="match status" value="1"/>
</dbReference>
<accession>A0AA39RH63</accession>
<keyword evidence="4 9" id="KW-0812">Transmembrane</keyword>
<dbReference type="GO" id="GO:0008374">
    <property type="term" value="F:O-acyltransferase activity"/>
    <property type="evidence" value="ECO:0007669"/>
    <property type="project" value="InterPro"/>
</dbReference>
<feature type="transmembrane region" description="Helical" evidence="9">
    <location>
        <begin position="45"/>
        <end position="63"/>
    </location>
</feature>
<reference evidence="11" key="2">
    <citation type="submission" date="2023-06" db="EMBL/GenBank/DDBJ databases">
        <authorList>
            <person name="Swenson N.G."/>
            <person name="Wegrzyn J.L."/>
            <person name="Mcevoy S.L."/>
        </authorList>
    </citation>
    <scope>NUCLEOTIDE SEQUENCE</scope>
    <source>
        <strain evidence="11">NS2018</strain>
        <tissue evidence="11">Leaf</tissue>
    </source>
</reference>
<evidence type="ECO:0000313" key="12">
    <source>
        <dbReference type="Proteomes" id="UP001168877"/>
    </source>
</evidence>
<organism evidence="11 12">
    <name type="scientific">Acer saccharum</name>
    <name type="common">Sugar maple</name>
    <dbReference type="NCBI Taxonomy" id="4024"/>
    <lineage>
        <taxon>Eukaryota</taxon>
        <taxon>Viridiplantae</taxon>
        <taxon>Streptophyta</taxon>
        <taxon>Embryophyta</taxon>
        <taxon>Tracheophyta</taxon>
        <taxon>Spermatophyta</taxon>
        <taxon>Magnoliopsida</taxon>
        <taxon>eudicotyledons</taxon>
        <taxon>Gunneridae</taxon>
        <taxon>Pentapetalae</taxon>
        <taxon>rosids</taxon>
        <taxon>malvids</taxon>
        <taxon>Sapindales</taxon>
        <taxon>Sapindaceae</taxon>
        <taxon>Hippocastanoideae</taxon>
        <taxon>Acereae</taxon>
        <taxon>Acer</taxon>
    </lineage>
</organism>
<feature type="transmembrane region" description="Helical" evidence="9">
    <location>
        <begin position="69"/>
        <end position="88"/>
    </location>
</feature>
<name>A0AA39RH63_ACESA</name>
<dbReference type="Proteomes" id="UP001168877">
    <property type="component" value="Unassembled WGS sequence"/>
</dbReference>
<feature type="transmembrane region" description="Helical" evidence="9">
    <location>
        <begin position="169"/>
        <end position="198"/>
    </location>
</feature>
<feature type="transmembrane region" description="Helical" evidence="9">
    <location>
        <begin position="14"/>
        <end position="33"/>
    </location>
</feature>
<dbReference type="InterPro" id="IPR032805">
    <property type="entry name" value="Wax_synthase_dom"/>
</dbReference>
<dbReference type="EMBL" id="JAUESC010000387">
    <property type="protein sequence ID" value="KAK0573544.1"/>
    <property type="molecule type" value="Genomic_DNA"/>
</dbReference>
<comment type="subcellular location">
    <subcellularLocation>
        <location evidence="1">Membrane</location>
        <topology evidence="1">Multi-pass membrane protein</topology>
    </subcellularLocation>
</comment>
<feature type="transmembrane region" description="Helical" evidence="9">
    <location>
        <begin position="140"/>
        <end position="157"/>
    </location>
</feature>
<dbReference type="AlphaFoldDB" id="A0AA39RH63"/>
<evidence type="ECO:0000256" key="5">
    <source>
        <dbReference type="ARBA" id="ARBA00022989"/>
    </source>
</evidence>